<reference evidence="4" key="1">
    <citation type="submission" date="2016-08" db="EMBL/GenBank/DDBJ databases">
        <authorList>
            <person name="Varghese N."/>
            <person name="Submissions Spin"/>
        </authorList>
    </citation>
    <scope>NUCLEOTIDE SEQUENCE [LARGE SCALE GENOMIC DNA]</scope>
    <source>
        <strain evidence="4">HAMBI 2975</strain>
    </source>
</reference>
<dbReference type="PANTHER" id="PTHR43283:SF7">
    <property type="entry name" value="BETA-LACTAMASE-RELATED DOMAIN-CONTAINING PROTEIN"/>
    <property type="match status" value="1"/>
</dbReference>
<dbReference type="Proteomes" id="UP000199101">
    <property type="component" value="Unassembled WGS sequence"/>
</dbReference>
<feature type="signal peptide" evidence="1">
    <location>
        <begin position="1"/>
        <end position="31"/>
    </location>
</feature>
<gene>
    <name evidence="3" type="ORF">GA0061103_2277</name>
</gene>
<dbReference type="RefSeq" id="WP_245304675.1">
    <property type="nucleotide sequence ID" value="NZ_FMAG01000001.1"/>
</dbReference>
<evidence type="ECO:0000256" key="1">
    <source>
        <dbReference type="SAM" id="SignalP"/>
    </source>
</evidence>
<dbReference type="Pfam" id="PF00144">
    <property type="entry name" value="Beta-lactamase"/>
    <property type="match status" value="1"/>
</dbReference>
<evidence type="ECO:0000313" key="3">
    <source>
        <dbReference type="EMBL" id="SCB15296.1"/>
    </source>
</evidence>
<organism evidence="3 4">
    <name type="scientific">Rhizobium multihospitium</name>
    <dbReference type="NCBI Taxonomy" id="410764"/>
    <lineage>
        <taxon>Bacteria</taxon>
        <taxon>Pseudomonadati</taxon>
        <taxon>Pseudomonadota</taxon>
        <taxon>Alphaproteobacteria</taxon>
        <taxon>Hyphomicrobiales</taxon>
        <taxon>Rhizobiaceae</taxon>
        <taxon>Rhizobium/Agrobacterium group</taxon>
        <taxon>Rhizobium</taxon>
    </lineage>
</organism>
<accession>A0A1C3UIF2</accession>
<dbReference type="STRING" id="410764.GA0061103_2277"/>
<name>A0A1C3UIF2_9HYPH</name>
<dbReference type="EMBL" id="FMAG01000001">
    <property type="protein sequence ID" value="SCB15296.1"/>
    <property type="molecule type" value="Genomic_DNA"/>
</dbReference>
<dbReference type="Gene3D" id="3.40.710.10">
    <property type="entry name" value="DD-peptidase/beta-lactamase superfamily"/>
    <property type="match status" value="1"/>
</dbReference>
<dbReference type="InterPro" id="IPR001466">
    <property type="entry name" value="Beta-lactam-related"/>
</dbReference>
<protein>
    <submittedName>
        <fullName evidence="3">CubicO group peptidase, beta-lactamase class C family</fullName>
    </submittedName>
</protein>
<keyword evidence="4" id="KW-1185">Reference proteome</keyword>
<dbReference type="InterPro" id="IPR012338">
    <property type="entry name" value="Beta-lactam/transpept-like"/>
</dbReference>
<dbReference type="SUPFAM" id="SSF56601">
    <property type="entry name" value="beta-lactamase/transpeptidase-like"/>
    <property type="match status" value="1"/>
</dbReference>
<proteinExistence type="predicted"/>
<evidence type="ECO:0000259" key="2">
    <source>
        <dbReference type="Pfam" id="PF00144"/>
    </source>
</evidence>
<keyword evidence="1" id="KW-0732">Signal</keyword>
<dbReference type="AlphaFoldDB" id="A0A1C3UIF2"/>
<feature type="chain" id="PRO_5008683168" evidence="1">
    <location>
        <begin position="32"/>
        <end position="525"/>
    </location>
</feature>
<sequence>MNVPIKDRFTLSAMLSLCALVASAYLGPAQAQDTDNSVWPTKEWLTSTPEEQGMDSAALAKLVAYGGSHSFDSLLVVRHGRIVTEAHYAPYTGDIPHEIFSATKAVTGTLLGMVYKDGLLDRLDHPVFDFFADRRIANLDERKKAITIQNLLDMTSGFDWDQGFEDGTQQTLQDMYRASNLTQFILDRPMAHLPGEVFNYSNGNPDLVSAIITRLTGKPLEDYAREKLFAPLGIADWHWDRDPQGLTTGDGMLFLLPRDMAKFGYLYLHHGEWEGRQLLPSGWADVLNHRIVNAHASYDPSLSYSNFFWILPERHVYIANGKDGQNIAVFPDLDIVVVTTARKYVPLRSLADRVSSAVKSESALPPNPNAAEQLANAIKDGAVEKPTAVGPTPEIASAISGKTYKFPDNDLELRTLTLSLAGPRPHVEYEQYLRYPVGSSFREDVPIGLDGLYRKGPPALSGAYPGHIPATKGTWSDGQTFVIDAQDIGYGTRIKYVLSFNGDRLHIRRIDEEGWELSADGKRDD</sequence>
<dbReference type="InterPro" id="IPR050789">
    <property type="entry name" value="Diverse_Enzym_Activities"/>
</dbReference>
<evidence type="ECO:0000313" key="4">
    <source>
        <dbReference type="Proteomes" id="UP000199101"/>
    </source>
</evidence>
<feature type="domain" description="Beta-lactamase-related" evidence="2">
    <location>
        <begin position="73"/>
        <end position="346"/>
    </location>
</feature>
<dbReference type="PANTHER" id="PTHR43283">
    <property type="entry name" value="BETA-LACTAMASE-RELATED"/>
    <property type="match status" value="1"/>
</dbReference>